<dbReference type="SUPFAM" id="SSF48065">
    <property type="entry name" value="DBL homology domain (DH-domain)"/>
    <property type="match status" value="1"/>
</dbReference>
<dbReference type="GO" id="GO:0030036">
    <property type="term" value="P:actin cytoskeleton organization"/>
    <property type="evidence" value="ECO:0007669"/>
    <property type="project" value="TreeGrafter"/>
</dbReference>
<dbReference type="InterPro" id="IPR011047">
    <property type="entry name" value="Quinoprotein_ADH-like_sf"/>
</dbReference>
<feature type="compositionally biased region" description="Low complexity" evidence="3">
    <location>
        <begin position="2288"/>
        <end position="2301"/>
    </location>
</feature>
<dbReference type="Pfam" id="PF00621">
    <property type="entry name" value="RhoGEF"/>
    <property type="match status" value="1"/>
</dbReference>
<feature type="region of interest" description="Disordered" evidence="3">
    <location>
        <begin position="2099"/>
        <end position="2120"/>
    </location>
</feature>
<dbReference type="CDD" id="cd00160">
    <property type="entry name" value="RhoGEF"/>
    <property type="match status" value="1"/>
</dbReference>
<dbReference type="SUPFAM" id="SSF50998">
    <property type="entry name" value="Quinoprotein alcohol dehydrogenase-like"/>
    <property type="match status" value="1"/>
</dbReference>
<dbReference type="InterPro" id="IPR035899">
    <property type="entry name" value="DBL_dom_sf"/>
</dbReference>
<feature type="region of interest" description="Disordered" evidence="3">
    <location>
        <begin position="2052"/>
        <end position="2072"/>
    </location>
</feature>
<feature type="region of interest" description="Disordered" evidence="3">
    <location>
        <begin position="521"/>
        <end position="702"/>
    </location>
</feature>
<feature type="compositionally biased region" description="Polar residues" evidence="3">
    <location>
        <begin position="1967"/>
        <end position="1992"/>
    </location>
</feature>
<dbReference type="PROSITE" id="PS50010">
    <property type="entry name" value="DH_2"/>
    <property type="match status" value="1"/>
</dbReference>
<feature type="compositionally biased region" description="Basic and acidic residues" evidence="3">
    <location>
        <begin position="533"/>
        <end position="543"/>
    </location>
</feature>
<feature type="region of interest" description="Disordered" evidence="3">
    <location>
        <begin position="790"/>
        <end position="872"/>
    </location>
</feature>
<dbReference type="InterPro" id="IPR000219">
    <property type="entry name" value="DH_dom"/>
</dbReference>
<feature type="coiled-coil region" evidence="2">
    <location>
        <begin position="1205"/>
        <end position="1242"/>
    </location>
</feature>
<feature type="compositionally biased region" description="Polar residues" evidence="3">
    <location>
        <begin position="639"/>
        <end position="702"/>
    </location>
</feature>
<feature type="compositionally biased region" description="Low complexity" evidence="3">
    <location>
        <begin position="792"/>
        <end position="803"/>
    </location>
</feature>
<keyword evidence="1" id="KW-0344">Guanine-nucleotide releasing factor</keyword>
<evidence type="ECO:0000256" key="1">
    <source>
        <dbReference type="ARBA" id="ARBA00022658"/>
    </source>
</evidence>
<feature type="region of interest" description="Disordered" evidence="3">
    <location>
        <begin position="884"/>
        <end position="917"/>
    </location>
</feature>
<sequence length="2416" mass="261234">MGNVPGKHEAIDVQLNTSADEAIDVTNVVIYDVEDTLLNLKVTSNREHDELKARNCVINSEFKAVTLLETTSQPANEMTTPLAPSSDHPVGDTELGHTMSVCGGDTPNMCSGDTASVYGDHITSVCGDDASGMCDDHTTSAFENSLTCSDVPDMSFSQSLMVLSEDCNRLLVDVPSNLMVDECHQQTPLIGIQLDEDLNPESLPFESLNSNFQYAVLLDSDSDEDSSTTNPAQGHDIGSIKRRLDLSEIGDALDLLSTEAENQLEGCDKWSLGSCSLGGFDSRTWDKRRSSIDHKEEMGKLLYPERIPESFVDECSTSVPPGIDAVREQSIHHITDIPASILPGNYDNLPVLSDAVPHSIAAAEAEEAAAANRCCDDSSHAEAHSLRHADSADLLAEVCSITLVDDSSHAASSQDMGGECYSSQVIHNAMEILPSGENERFAAADEEKQENNVVVVDSFSGGISDMTPDVNGCNISTVCTPCSTITDVANQDTHSDNLDPHVASIVPHIANVEPHVDKIIPHVNNKDSNSANKDPHAANKDLNVRPPSVHVTGALFFPPPIDEEDEESEAPVKDQDVGFGEGLDPASDEKVQLRPKEAAEKLQVERRAGNRNSKPDLSLKPESKSYFGKSILPGLSGLQGLSNLRQNKNTPEQHSSSKNTTSEPHPVTKNTTRPAQRSSCDCTSLDTNTSTKANENRLSNSSEDITWLPKRLQAHRQLSSSDSWGSEDFDLYSSNDEDLSRHDEERSRSSINDEEVPSSKNVEHIDEHLHNKLKCVKSAEEVPVRDETLRKAGAVSGSSESVAGAGGRSERLKARLLRKREQWRERRQSSGRDVGRTAAGRRDAADVDAVPPRDSRLGSTEDVPAVSGGPEAGKLSRWFSLRKSNHPADADRRTSHAGAGAPGGGRNPPAPPDEVDVVFASPNDVRTAHYRNSSTLSTASSSSSSSSSTTCSSSSLPGNASGAPPPSNARMPRLTELEERMSELDASTNPSNFYANSCGTLGSTLGTMGANTFQRRHQPPSLPSIPTGLTAQQIKRRHIVASIVHSENNYVATLHRLVRDYRKPLEESKPQILSQAKIGTLFHFVYEILQCHTLFRVALCDCVRHWDRDEKIGDVFFACFSKGVVLEIYSEFINNFTRAMELAKLESSRKSVFADFLKMRQVTSPDRLSFFGMMVKPVQRFPQFILFLQDLLKHTPKGHHDRMSLQLALTQLESLAETLNELKRESEQHQAFKATLKQINSKFALRSISEGNRCLIRQDDLTKLEFGPNGLIKQTKERRLFLTTDAVICVSVVPRTSDDVTSHERLSLKWFHPITEVEVQENNSSLTLSRLLAAGLAQRTSGTGNSSLGKTTATGGRSVYDMYGSALTSSLVESEAMVGALCAEMNDLMHDYQVVSRIAGLVATLKGSYDGLSGAVVQGVLDVIQQNIQARDDRMSWLDGCCLQVRAGKETFTFHVKNPGVKKDWIIELRLAQLAVSSVNSPAWDVGDATSQRPPSRRPLFVTAIPILNAAHHTQVVCGCQYPLQDVPKNVPLKSLVAGARRRYGKTLTSVWLCSTDGVTSYVIRFVTHLGGLRECGRSVLSEVCVTAMLHVPPPPSCPPLTPTPPPAAPLPLSLDTVWIGTLQNRLLVYSGSACDSQEELRRTELPAAVSALLYHCQMVYVGLTNGSLQMYQRDPADSCWLLSPAASIALSDDEQAPVKALLPLATQLCAAVDHRVVVIDCVTLTVVKQMSTHHGGAVSLMAHSGIGLWLSEGGSSTVCLYHTESCRHLQDIDVAPSVCRMLAVAVGSCSVVVTALVVSRGLLWVGTSVGVTVTLPLPRLQGVPIISGRPTLSYHAHTGPVTFLMTLMTPEYYNLPTQTEPLPHNEDQVVEEDASQQRTQPRDVGDDPKKLVNPQVLVKRAHTLPRGFGNSSGTGLTPLGELAPSGTEEAAVLGVCGDLLRHWSDEEVVQNHDGGGIVGDLRRSDPSLSCVGSSGSTRRSDPSLSCAGSTSLDRRSRLKAGRPRSLDLSSAYIESKTSVVTTSSMGSDDACAALSNRQSLIRDAVRIDDVIPESQDPDHKTGDPEQDDDLLRIGSQDENSAQVSLSFEGELVLDPEASELNRDSKQNQELSNVNEGENSELDTLDRNAIIDNACVIHKDNVDVALGNDGSVSAEVSHVQLPSTEEMPTDGSRDETTEILTASNDSTHGEANVAQKSYVADEVASSEDILLTEESPDENKRCSEEDTKFCETKNLDENTVTDAPVPEVTEVNFPTAGDSSATLMSTGEEVSSEDQPSETMRRGHCRSSSDVTVASSSSLTSETRPKLSLHSALGPVESSPLKNNKEILKVPPKVSNSDSGEPLSRNLAGTLNRKCAANKTGSGSSGGGPGLDVDQPRTVLVLTGGQGYKCIRDPTPTNGPPHNNTDAHILVWEMKL</sequence>
<evidence type="ECO:0000313" key="5">
    <source>
        <dbReference type="Proteomes" id="UP000694843"/>
    </source>
</evidence>
<dbReference type="Proteomes" id="UP000694843">
    <property type="component" value="Unplaced"/>
</dbReference>
<feature type="compositionally biased region" description="Low complexity" evidence="3">
    <location>
        <begin position="933"/>
        <end position="955"/>
    </location>
</feature>
<dbReference type="PANTHER" id="PTHR12877:SF7">
    <property type="entry name" value="RHO GUANINE NUCLEOTIDE EXCHANGE FACTOR 10-LIKE PROTEIN"/>
    <property type="match status" value="1"/>
</dbReference>
<dbReference type="GO" id="GO:0005085">
    <property type="term" value="F:guanyl-nucleotide exchange factor activity"/>
    <property type="evidence" value="ECO:0007669"/>
    <property type="project" value="UniProtKB-KW"/>
</dbReference>
<feature type="region of interest" description="Disordered" evidence="3">
    <location>
        <begin position="930"/>
        <end position="971"/>
    </location>
</feature>
<feature type="compositionally biased region" description="Basic and acidic residues" evidence="3">
    <location>
        <begin position="808"/>
        <end position="856"/>
    </location>
</feature>
<protein>
    <submittedName>
        <fullName evidence="6">Uncharacterized protein LOC108667398 isoform X1</fullName>
    </submittedName>
</protein>
<feature type="domain" description="DH" evidence="4">
    <location>
        <begin position="1035"/>
        <end position="1222"/>
    </location>
</feature>
<dbReference type="PANTHER" id="PTHR12877">
    <property type="entry name" value="RHO GUANINE NUCLEOTIDE EXCHANGE FACTOR"/>
    <property type="match status" value="1"/>
</dbReference>
<accession>A0A979FKM8</accession>
<dbReference type="Gene3D" id="1.20.900.10">
    <property type="entry name" value="Dbl homology (DH) domain"/>
    <property type="match status" value="1"/>
</dbReference>
<dbReference type="Pfam" id="PF19057">
    <property type="entry name" value="PH_19"/>
    <property type="match status" value="1"/>
</dbReference>
<dbReference type="FunFam" id="1.20.900.10:FF:000003">
    <property type="entry name" value="Rho guanine nucleotide exchange factor 10 like"/>
    <property type="match status" value="1"/>
</dbReference>
<feature type="compositionally biased region" description="Basic and acidic residues" evidence="3">
    <location>
        <begin position="1881"/>
        <end position="1891"/>
    </location>
</feature>
<feature type="region of interest" description="Disordered" evidence="3">
    <location>
        <begin position="2252"/>
        <end position="2318"/>
    </location>
</feature>
<name>A0A979FKM8_HYAAZ</name>
<dbReference type="GeneID" id="108667398"/>
<keyword evidence="5" id="KW-1185">Reference proteome</keyword>
<dbReference type="SUPFAM" id="SSF50729">
    <property type="entry name" value="PH domain-like"/>
    <property type="match status" value="1"/>
</dbReference>
<evidence type="ECO:0000259" key="4">
    <source>
        <dbReference type="PROSITE" id="PS50010"/>
    </source>
</evidence>
<dbReference type="InterPro" id="IPR039919">
    <property type="entry name" value="ARHGEF10/ARHGEF17"/>
</dbReference>
<dbReference type="Pfam" id="PF19056">
    <property type="entry name" value="WD40_2"/>
    <property type="match status" value="1"/>
</dbReference>
<feature type="compositionally biased region" description="Polar residues" evidence="3">
    <location>
        <begin position="2257"/>
        <end position="2269"/>
    </location>
</feature>
<dbReference type="RefSeq" id="XP_047737106.1">
    <property type="nucleotide sequence ID" value="XM_047881150.1"/>
</dbReference>
<dbReference type="GO" id="GO:0051496">
    <property type="term" value="P:positive regulation of stress fiber assembly"/>
    <property type="evidence" value="ECO:0007669"/>
    <property type="project" value="TreeGrafter"/>
</dbReference>
<keyword evidence="2" id="KW-0175">Coiled coil</keyword>
<feature type="compositionally biased region" description="Basic and acidic residues" evidence="3">
    <location>
        <begin position="738"/>
        <end position="748"/>
    </location>
</feature>
<organism evidence="5 6">
    <name type="scientific">Hyalella azteca</name>
    <name type="common">Amphipod</name>
    <dbReference type="NCBI Taxonomy" id="294128"/>
    <lineage>
        <taxon>Eukaryota</taxon>
        <taxon>Metazoa</taxon>
        <taxon>Ecdysozoa</taxon>
        <taxon>Arthropoda</taxon>
        <taxon>Crustacea</taxon>
        <taxon>Multicrustacea</taxon>
        <taxon>Malacostraca</taxon>
        <taxon>Eumalacostraca</taxon>
        <taxon>Peracarida</taxon>
        <taxon>Amphipoda</taxon>
        <taxon>Senticaudata</taxon>
        <taxon>Talitrida</taxon>
        <taxon>Talitroidea</taxon>
        <taxon>Hyalellidae</taxon>
        <taxon>Hyalella</taxon>
    </lineage>
</organism>
<feature type="compositionally biased region" description="Polar residues" evidence="3">
    <location>
        <begin position="2108"/>
        <end position="2117"/>
    </location>
</feature>
<feature type="compositionally biased region" description="Basic and acidic residues" evidence="3">
    <location>
        <begin position="587"/>
        <end position="623"/>
    </location>
</feature>
<feature type="region of interest" description="Disordered" evidence="3">
    <location>
        <begin position="1955"/>
        <end position="2004"/>
    </location>
</feature>
<reference evidence="6" key="1">
    <citation type="submission" date="2025-08" db="UniProtKB">
        <authorList>
            <consortium name="RefSeq"/>
        </authorList>
    </citation>
    <scope>IDENTIFICATION</scope>
    <source>
        <tissue evidence="6">Whole organism</tissue>
    </source>
</reference>
<proteinExistence type="predicted"/>
<feature type="region of interest" description="Disordered" evidence="3">
    <location>
        <begin position="2355"/>
        <end position="2374"/>
    </location>
</feature>
<evidence type="ECO:0000313" key="6">
    <source>
        <dbReference type="RefSeq" id="XP_047737106.1"/>
    </source>
</evidence>
<evidence type="ECO:0000256" key="3">
    <source>
        <dbReference type="SAM" id="MobiDB-lite"/>
    </source>
</evidence>
<dbReference type="GO" id="GO:0005737">
    <property type="term" value="C:cytoplasm"/>
    <property type="evidence" value="ECO:0007669"/>
    <property type="project" value="UniProtKB-ARBA"/>
</dbReference>
<dbReference type="SMART" id="SM00325">
    <property type="entry name" value="RhoGEF"/>
    <property type="match status" value="1"/>
</dbReference>
<evidence type="ECO:0000256" key="2">
    <source>
        <dbReference type="SAM" id="Coils"/>
    </source>
</evidence>
<gene>
    <name evidence="6" type="primary">LOC108667398</name>
</gene>
<feature type="region of interest" description="Disordered" evidence="3">
    <location>
        <begin position="1856"/>
        <end position="1924"/>
    </location>
</feature>
<feature type="region of interest" description="Disordered" evidence="3">
    <location>
        <begin position="718"/>
        <end position="760"/>
    </location>
</feature>
<dbReference type="OrthoDB" id="28697at2759"/>